<organism evidence="2 3">
    <name type="scientific">Ramlibacter agri</name>
    <dbReference type="NCBI Taxonomy" id="2728837"/>
    <lineage>
        <taxon>Bacteria</taxon>
        <taxon>Pseudomonadati</taxon>
        <taxon>Pseudomonadota</taxon>
        <taxon>Betaproteobacteria</taxon>
        <taxon>Burkholderiales</taxon>
        <taxon>Comamonadaceae</taxon>
        <taxon>Ramlibacter</taxon>
    </lineage>
</organism>
<dbReference type="SUPFAM" id="SSF53474">
    <property type="entry name" value="alpha/beta-Hydrolases"/>
    <property type="match status" value="1"/>
</dbReference>
<sequence length="435" mass="48336">MFTALLALLLAGCGSIVHKQSVGSADGPRKIVVFFDGTHNNEASDTNVKRLHSLVTLQNRLEIFTLYVEGVGTESDVVGMGAGAGIGARARLGYEFILQHYRPNDQIYIVGFSRGAYTARILNSLLYRAGVPRKPEGKTYTEAAQYVYEAVTGHFDWFGNEVVRTPRQIKTALREHAMRPNGPVQVQALALWDTVASLGIPDESARLADKGGFKAYHPDIDDPSERYGDTLCNVTEAYQALSIDDDREWIFTPLPLSRAHLFEGCKDRIAKIKLREVWFAGAHSDVGGGYEDTQLSGVSLNWMIEQLEETKLLPNGTQVREDVYGGSHDPEAGKWSPLYHRMHRDVAGYPFDEESLSSKTLCVHRSVFERRKVAPMHDHENQQLALLAPGKVCLVEDDKFRGRRKQGAGEACELHVREFAQHPKGSNECDGGLQP</sequence>
<dbReference type="AlphaFoldDB" id="A0A848H585"/>
<evidence type="ECO:0000313" key="3">
    <source>
        <dbReference type="Proteomes" id="UP000541185"/>
    </source>
</evidence>
<dbReference type="PANTHER" id="PTHR33840:SF1">
    <property type="entry name" value="TLE1 PHOSPHOLIPASE DOMAIN-CONTAINING PROTEIN"/>
    <property type="match status" value="1"/>
</dbReference>
<reference evidence="2 3" key="1">
    <citation type="submission" date="2020-04" db="EMBL/GenBank/DDBJ databases">
        <title>Ramlibacter sp. G-1-2-2 isolated from soil.</title>
        <authorList>
            <person name="Dahal R.H."/>
        </authorList>
    </citation>
    <scope>NUCLEOTIDE SEQUENCE [LARGE SCALE GENOMIC DNA]</scope>
    <source>
        <strain evidence="2 3">G-1-2-2</strain>
    </source>
</reference>
<keyword evidence="3" id="KW-1185">Reference proteome</keyword>
<dbReference type="RefSeq" id="WP_169418789.1">
    <property type="nucleotide sequence ID" value="NZ_JABBFX010000001.1"/>
</dbReference>
<dbReference type="Pfam" id="PF09994">
    <property type="entry name" value="T6SS_Tle1-like_cat"/>
    <property type="match status" value="1"/>
</dbReference>
<gene>
    <name evidence="2" type="ORF">HHL11_13020</name>
</gene>
<feature type="domain" description="T6SS Phospholipase effector Tle1-like catalytic" evidence="1">
    <location>
        <begin position="29"/>
        <end position="306"/>
    </location>
</feature>
<evidence type="ECO:0000259" key="1">
    <source>
        <dbReference type="Pfam" id="PF09994"/>
    </source>
</evidence>
<dbReference type="InterPro" id="IPR029058">
    <property type="entry name" value="AB_hydrolase_fold"/>
</dbReference>
<accession>A0A848H585</accession>
<protein>
    <submittedName>
        <fullName evidence="2">DUF2235 domain-containing protein</fullName>
    </submittedName>
</protein>
<dbReference type="EMBL" id="JABBFX010000001">
    <property type="protein sequence ID" value="NML44679.1"/>
    <property type="molecule type" value="Genomic_DNA"/>
</dbReference>
<dbReference type="Proteomes" id="UP000541185">
    <property type="component" value="Unassembled WGS sequence"/>
</dbReference>
<name>A0A848H585_9BURK</name>
<dbReference type="InterPro" id="IPR018712">
    <property type="entry name" value="Tle1-like_cat"/>
</dbReference>
<evidence type="ECO:0000313" key="2">
    <source>
        <dbReference type="EMBL" id="NML44679.1"/>
    </source>
</evidence>
<proteinExistence type="predicted"/>
<comment type="caution">
    <text evidence="2">The sequence shown here is derived from an EMBL/GenBank/DDBJ whole genome shotgun (WGS) entry which is preliminary data.</text>
</comment>
<dbReference type="PANTHER" id="PTHR33840">
    <property type="match status" value="1"/>
</dbReference>